<protein>
    <submittedName>
        <fullName evidence="6">EAL domain-containing protein</fullName>
    </submittedName>
</protein>
<feature type="transmembrane region" description="Helical" evidence="2">
    <location>
        <begin position="251"/>
        <end position="270"/>
    </location>
</feature>
<dbReference type="InterPro" id="IPR013656">
    <property type="entry name" value="PAS_4"/>
</dbReference>
<dbReference type="InterPro" id="IPR035965">
    <property type="entry name" value="PAS-like_dom_sf"/>
</dbReference>
<evidence type="ECO:0000256" key="1">
    <source>
        <dbReference type="SAM" id="MobiDB-lite"/>
    </source>
</evidence>
<dbReference type="SUPFAM" id="SSF55073">
    <property type="entry name" value="Nucleotide cyclase"/>
    <property type="match status" value="1"/>
</dbReference>
<sequence>MTVVQAMLMAAAAALAGVAWARAIVRTRRLLTPTAAAAGLCWALGSVPARLLDPSSSLPAGQIADFLMVVAAAGLLTAHAAMGDRIVPVRRPGIGVAEAVVLALAAATVAWVVVGAPLHLPASTAFALLPAVLDLVSLLVVLRLPTRTPAEPAGYAGPEGNSAPGRSWGLLVTALTAVLLSDLLRGTRVAGAQLPSRPEVSDAVLAPVACAAGLLLALYSLRLTRNQPPTERSDAEPADDVRHLPRRRGRLVPYGVALAAPVAVGAQATVTGTGPIPLFGLGCLAAAFVVWQTLLLLEQDELLRRQVEARKRLALLVENTSDLLLRLDTNGRILAVNAAATRLLHRPPSSIAQRPFEELARPDDQRRVREAVLEVTRGHRDAAEIELLLAPPAAGTAQLRLRGVDGGAVANLNDVTDSVELRQRLERLARFDQMTGLANRAHLLDEVGTWLLLARPAPGDDTDEDSGIAVLYADLDGFKAVNDRFGHAAGDRVLVDVAARLDAVAGAVDARRVIVSRVGGDEFILAMEGVGRAAATTAAQRLVEAIAPPFRVGGRTVQLGVSVGVAYTDPTDGDPRIRPEREGPAALGDHPAGSRSSAATLVHRADLAMYAAKSDGRARHESWRPELEEQVRRRVDLAIGLRDALERGHLAVAYQPIVRLADGHVQGVEALLRLPPDQAGFERDGVVSPAELVEIAEDTGAITELGEWVLRQAVTQAAGWARRGHQISVSVNMSVAQLVSPAFVELVTGMLDATGLPPSRLVLELTESQLVEHSGPAPDALQALRDAGIRLAIDDFGTGYSSLSYLRRMPVSLVKIDRSLLAGLGTDPRAAALLSAVVSMARGLDLSVVAEGMEDLATARALRDLGVQAGQGFAFSRALPAAEIRRLLAGGPLDIEEPAGEPGGELGDDGEPAPAPGRVPENADGPPVLDLPDSAPSGSLPEERSGRLSK</sequence>
<keyword evidence="7" id="KW-1185">Reference proteome</keyword>
<dbReference type="InterPro" id="IPR043128">
    <property type="entry name" value="Rev_trsase/Diguanyl_cyclase"/>
</dbReference>
<dbReference type="CDD" id="cd01949">
    <property type="entry name" value="GGDEF"/>
    <property type="match status" value="1"/>
</dbReference>
<dbReference type="CDD" id="cd01948">
    <property type="entry name" value="EAL"/>
    <property type="match status" value="1"/>
</dbReference>
<dbReference type="RefSeq" id="WP_214156039.1">
    <property type="nucleotide sequence ID" value="NZ_JAHBAY010000004.1"/>
</dbReference>
<dbReference type="PANTHER" id="PTHR44757">
    <property type="entry name" value="DIGUANYLATE CYCLASE DGCP"/>
    <property type="match status" value="1"/>
</dbReference>
<feature type="compositionally biased region" description="Basic and acidic residues" evidence="1">
    <location>
        <begin position="941"/>
        <end position="950"/>
    </location>
</feature>
<dbReference type="InterPro" id="IPR000014">
    <property type="entry name" value="PAS"/>
</dbReference>
<evidence type="ECO:0000259" key="4">
    <source>
        <dbReference type="PROSITE" id="PS50883"/>
    </source>
</evidence>
<dbReference type="NCBIfam" id="TIGR00254">
    <property type="entry name" value="GGDEF"/>
    <property type="match status" value="1"/>
</dbReference>
<keyword evidence="2" id="KW-0812">Transmembrane</keyword>
<dbReference type="PROSITE" id="PS50883">
    <property type="entry name" value="EAL"/>
    <property type="match status" value="1"/>
</dbReference>
<dbReference type="SMART" id="SM00267">
    <property type="entry name" value="GGDEF"/>
    <property type="match status" value="1"/>
</dbReference>
<feature type="domain" description="GGDEF" evidence="5">
    <location>
        <begin position="466"/>
        <end position="625"/>
    </location>
</feature>
<dbReference type="SMART" id="SM00091">
    <property type="entry name" value="PAS"/>
    <property type="match status" value="1"/>
</dbReference>
<dbReference type="InterPro" id="IPR000160">
    <property type="entry name" value="GGDEF_dom"/>
</dbReference>
<name>A0ABS5TFW6_9ACTN</name>
<feature type="transmembrane region" description="Helical" evidence="2">
    <location>
        <begin position="6"/>
        <end position="23"/>
    </location>
</feature>
<feature type="region of interest" description="Disordered" evidence="1">
    <location>
        <begin position="893"/>
        <end position="950"/>
    </location>
</feature>
<dbReference type="InterPro" id="IPR035919">
    <property type="entry name" value="EAL_sf"/>
</dbReference>
<feature type="transmembrane region" description="Helical" evidence="2">
    <location>
        <begin position="94"/>
        <end position="114"/>
    </location>
</feature>
<feature type="transmembrane region" description="Helical" evidence="2">
    <location>
        <begin position="30"/>
        <end position="51"/>
    </location>
</feature>
<keyword evidence="2" id="KW-0472">Membrane</keyword>
<evidence type="ECO:0000313" key="6">
    <source>
        <dbReference type="EMBL" id="MBT0769748.1"/>
    </source>
</evidence>
<feature type="domain" description="EAL" evidence="4">
    <location>
        <begin position="634"/>
        <end position="892"/>
    </location>
</feature>
<proteinExistence type="predicted"/>
<dbReference type="PROSITE" id="PS50887">
    <property type="entry name" value="GGDEF"/>
    <property type="match status" value="1"/>
</dbReference>
<feature type="compositionally biased region" description="Basic and acidic residues" evidence="1">
    <location>
        <begin position="573"/>
        <end position="583"/>
    </location>
</feature>
<dbReference type="InterPro" id="IPR001633">
    <property type="entry name" value="EAL_dom"/>
</dbReference>
<comment type="caution">
    <text evidence="6">The sequence shown here is derived from an EMBL/GenBank/DDBJ whole genome shotgun (WGS) entry which is preliminary data.</text>
</comment>
<dbReference type="Gene3D" id="3.30.70.270">
    <property type="match status" value="1"/>
</dbReference>
<evidence type="ECO:0000256" key="2">
    <source>
        <dbReference type="SAM" id="Phobius"/>
    </source>
</evidence>
<dbReference type="EMBL" id="JAHBAY010000004">
    <property type="protein sequence ID" value="MBT0769748.1"/>
    <property type="molecule type" value="Genomic_DNA"/>
</dbReference>
<dbReference type="Pfam" id="PF08448">
    <property type="entry name" value="PAS_4"/>
    <property type="match status" value="1"/>
</dbReference>
<feature type="transmembrane region" description="Helical" evidence="2">
    <location>
        <begin position="126"/>
        <end position="146"/>
    </location>
</feature>
<dbReference type="Pfam" id="PF00990">
    <property type="entry name" value="GGDEF"/>
    <property type="match status" value="1"/>
</dbReference>
<evidence type="ECO:0000313" key="7">
    <source>
        <dbReference type="Proteomes" id="UP001197247"/>
    </source>
</evidence>
<feature type="transmembrane region" description="Helical" evidence="2">
    <location>
        <begin position="63"/>
        <end position="82"/>
    </location>
</feature>
<dbReference type="Gene3D" id="3.20.20.450">
    <property type="entry name" value="EAL domain"/>
    <property type="match status" value="1"/>
</dbReference>
<keyword evidence="2" id="KW-1133">Transmembrane helix</keyword>
<evidence type="ECO:0000259" key="3">
    <source>
        <dbReference type="PROSITE" id="PS50112"/>
    </source>
</evidence>
<organism evidence="6 7">
    <name type="scientific">Kineosporia corallincola</name>
    <dbReference type="NCBI Taxonomy" id="2835133"/>
    <lineage>
        <taxon>Bacteria</taxon>
        <taxon>Bacillati</taxon>
        <taxon>Actinomycetota</taxon>
        <taxon>Actinomycetes</taxon>
        <taxon>Kineosporiales</taxon>
        <taxon>Kineosporiaceae</taxon>
        <taxon>Kineosporia</taxon>
    </lineage>
</organism>
<feature type="region of interest" description="Disordered" evidence="1">
    <location>
        <begin position="570"/>
        <end position="595"/>
    </location>
</feature>
<dbReference type="PROSITE" id="PS50112">
    <property type="entry name" value="PAS"/>
    <property type="match status" value="1"/>
</dbReference>
<dbReference type="SUPFAM" id="SSF55785">
    <property type="entry name" value="PYP-like sensor domain (PAS domain)"/>
    <property type="match status" value="1"/>
</dbReference>
<dbReference type="Proteomes" id="UP001197247">
    <property type="component" value="Unassembled WGS sequence"/>
</dbReference>
<reference evidence="6 7" key="1">
    <citation type="submission" date="2021-05" db="EMBL/GenBank/DDBJ databases">
        <title>Kineosporia and Streptomyces sp. nov. two new marine actinobacteria isolated from Coral.</title>
        <authorList>
            <person name="Buangrab K."/>
            <person name="Sutthacheep M."/>
            <person name="Yeemin T."/>
            <person name="Harunari E."/>
            <person name="Igarashi Y."/>
            <person name="Kanchanasin P."/>
            <person name="Tanasupawat S."/>
            <person name="Phongsopitanun W."/>
        </authorList>
    </citation>
    <scope>NUCLEOTIDE SEQUENCE [LARGE SCALE GENOMIC DNA]</scope>
    <source>
        <strain evidence="6 7">J2-2</strain>
    </source>
</reference>
<evidence type="ECO:0000259" key="5">
    <source>
        <dbReference type="PROSITE" id="PS50887"/>
    </source>
</evidence>
<dbReference type="PANTHER" id="PTHR44757:SF2">
    <property type="entry name" value="BIOFILM ARCHITECTURE MAINTENANCE PROTEIN MBAA"/>
    <property type="match status" value="1"/>
</dbReference>
<dbReference type="CDD" id="cd00130">
    <property type="entry name" value="PAS"/>
    <property type="match status" value="1"/>
</dbReference>
<accession>A0ABS5TFW6</accession>
<dbReference type="SUPFAM" id="SSF141868">
    <property type="entry name" value="EAL domain-like"/>
    <property type="match status" value="1"/>
</dbReference>
<dbReference type="SMART" id="SM00052">
    <property type="entry name" value="EAL"/>
    <property type="match status" value="1"/>
</dbReference>
<dbReference type="Gene3D" id="3.30.450.20">
    <property type="entry name" value="PAS domain"/>
    <property type="match status" value="1"/>
</dbReference>
<feature type="domain" description="PAS" evidence="3">
    <location>
        <begin position="309"/>
        <end position="379"/>
    </location>
</feature>
<dbReference type="InterPro" id="IPR029787">
    <property type="entry name" value="Nucleotide_cyclase"/>
</dbReference>
<dbReference type="Pfam" id="PF00563">
    <property type="entry name" value="EAL"/>
    <property type="match status" value="1"/>
</dbReference>
<dbReference type="InterPro" id="IPR052155">
    <property type="entry name" value="Biofilm_reg_signaling"/>
</dbReference>
<gene>
    <name evidence="6" type="ORF">KIH74_12490</name>
</gene>